<dbReference type="KEGG" id="vg:35382533"/>
<proteinExistence type="predicted"/>
<gene>
    <name evidence="1" type="ORF">ORPV_714</name>
</gene>
<keyword evidence="2" id="KW-1185">Reference proteome</keyword>
<dbReference type="EMBL" id="LT906555">
    <property type="protein sequence ID" value="SNW62618.1"/>
    <property type="molecule type" value="Genomic_DNA"/>
</dbReference>
<evidence type="ECO:0000313" key="1">
    <source>
        <dbReference type="EMBL" id="SNW62618.1"/>
    </source>
</evidence>
<organism evidence="1">
    <name type="scientific">Orpheovirus IHUMI-LCC2</name>
    <dbReference type="NCBI Taxonomy" id="2023057"/>
    <lineage>
        <taxon>Viruses</taxon>
        <taxon>Varidnaviria</taxon>
        <taxon>Bamfordvirae</taxon>
        <taxon>Nucleocytoviricota</taxon>
        <taxon>Megaviricetes</taxon>
        <taxon>Pimascovirales</taxon>
        <taxon>Ocovirineae</taxon>
        <taxon>Orpheoviridae</taxon>
        <taxon>Alphaorpheovirus</taxon>
        <taxon>Alphaorpheovirus massiliense</taxon>
    </lineage>
</organism>
<name>A0A2I2L4Z8_9VIRU</name>
<sequence>MYVVTFYDCSSEEGRLHAAFYTHTKKKVIKGISMCKLDLCYPLLSVGIHIFNPMTNRILNSEYFDTSIWDDKIKIHIPEIKTQGVQYSGPLYIGLYYNKETKMETYTLNIKRKKDHYMTKPNEIKYLRNDDTPITNFVYTINHKEGDMYKVWSFEIQHWLSSDSDSDFDISSD</sequence>
<dbReference type="Proteomes" id="UP000236316">
    <property type="component" value="Segment"/>
</dbReference>
<dbReference type="RefSeq" id="YP_009448920.1">
    <property type="nucleotide sequence ID" value="NC_036594.1"/>
</dbReference>
<reference evidence="1" key="1">
    <citation type="submission" date="2017-08" db="EMBL/GenBank/DDBJ databases">
        <authorList>
            <consortium name="Urmite Genomes"/>
        </authorList>
    </citation>
    <scope>NUCLEOTIDE SEQUENCE [LARGE SCALE GENOMIC DNA]</scope>
    <source>
        <strain evidence="1">IHUMI-LCC2</strain>
    </source>
</reference>
<dbReference type="GeneID" id="35382533"/>
<accession>A0A2I2L4Z8</accession>
<protein>
    <submittedName>
        <fullName evidence="1">Uncharacterized protein</fullName>
    </submittedName>
</protein>
<evidence type="ECO:0000313" key="2">
    <source>
        <dbReference type="Proteomes" id="UP000236316"/>
    </source>
</evidence>